<evidence type="ECO:0000313" key="2">
    <source>
        <dbReference type="Proteomes" id="UP000789920"/>
    </source>
</evidence>
<sequence length="41" mass="4823">MYKDERNYFGNHECFWKPTLRMSPNVKVLPKNGDAHLAVSK</sequence>
<reference evidence="1" key="1">
    <citation type="submission" date="2021-06" db="EMBL/GenBank/DDBJ databases">
        <authorList>
            <person name="Kallberg Y."/>
            <person name="Tangrot J."/>
            <person name="Rosling A."/>
        </authorList>
    </citation>
    <scope>NUCLEOTIDE SEQUENCE</scope>
    <source>
        <strain evidence="1">MA461A</strain>
    </source>
</reference>
<evidence type="ECO:0000313" key="1">
    <source>
        <dbReference type="EMBL" id="CAG8462619.1"/>
    </source>
</evidence>
<organism evidence="1 2">
    <name type="scientific">Racocetra persica</name>
    <dbReference type="NCBI Taxonomy" id="160502"/>
    <lineage>
        <taxon>Eukaryota</taxon>
        <taxon>Fungi</taxon>
        <taxon>Fungi incertae sedis</taxon>
        <taxon>Mucoromycota</taxon>
        <taxon>Glomeromycotina</taxon>
        <taxon>Glomeromycetes</taxon>
        <taxon>Diversisporales</taxon>
        <taxon>Gigasporaceae</taxon>
        <taxon>Racocetra</taxon>
    </lineage>
</organism>
<dbReference type="EMBL" id="CAJVQC010000164">
    <property type="protein sequence ID" value="CAG8462619.1"/>
    <property type="molecule type" value="Genomic_DNA"/>
</dbReference>
<comment type="caution">
    <text evidence="1">The sequence shown here is derived from an EMBL/GenBank/DDBJ whole genome shotgun (WGS) entry which is preliminary data.</text>
</comment>
<protein>
    <submittedName>
        <fullName evidence="1">10086_t:CDS:1</fullName>
    </submittedName>
</protein>
<keyword evidence="2" id="KW-1185">Reference proteome</keyword>
<proteinExistence type="predicted"/>
<accession>A0ACA9KAV8</accession>
<dbReference type="Proteomes" id="UP000789920">
    <property type="component" value="Unassembled WGS sequence"/>
</dbReference>
<gene>
    <name evidence="1" type="ORF">RPERSI_LOCUS220</name>
</gene>
<name>A0ACA9KAV8_9GLOM</name>